<comment type="caution">
    <text evidence="3">The sequence shown here is derived from an EMBL/GenBank/DDBJ whole genome shotgun (WGS) entry which is preliminary data.</text>
</comment>
<dbReference type="EMBL" id="JBHFFA010000003">
    <property type="protein sequence ID" value="KAL2634271.1"/>
    <property type="molecule type" value="Genomic_DNA"/>
</dbReference>
<dbReference type="Proteomes" id="UP001605036">
    <property type="component" value="Unassembled WGS sequence"/>
</dbReference>
<proteinExistence type="predicted"/>
<feature type="region of interest" description="Disordered" evidence="2">
    <location>
        <begin position="134"/>
        <end position="165"/>
    </location>
</feature>
<feature type="compositionally biased region" description="Basic and acidic residues" evidence="2">
    <location>
        <begin position="134"/>
        <end position="153"/>
    </location>
</feature>
<evidence type="ECO:0000256" key="2">
    <source>
        <dbReference type="SAM" id="MobiDB-lite"/>
    </source>
</evidence>
<dbReference type="AlphaFoldDB" id="A0ABD1YU22"/>
<sequence length="333" mass="38366">MANGTPRRSVSFGAPLPPSGKPVDIIPRFAPWKPQVKHHCESVAARRREIDFLQTKTQTILDRASKILNKRETPRDMSRESYGRRVAWERSSFGSTIGARKMDQLIAIRPPRDCFTATQANNLLNLVVSAAEGHVERHTPPDPRKPQTKKDEAIPPPALLPPFNLRVKQRPLPKSYYLAGSLRERRETVRLKEKEKHKRRPVRERLFVVGHGVRYDGSKPAEIPEGMGYQNARKNVEQKLEEYHRNYQAKRELSHRVSVFLKEKRKSRESIMVEKERRHSEIKEAIEGARRASKITIELARRSSQMTSEGARRASQMTVLKRKSINLIGEKNK</sequence>
<evidence type="ECO:0000313" key="4">
    <source>
        <dbReference type="Proteomes" id="UP001605036"/>
    </source>
</evidence>
<evidence type="ECO:0000256" key="1">
    <source>
        <dbReference type="SAM" id="Coils"/>
    </source>
</evidence>
<protein>
    <submittedName>
        <fullName evidence="3">Uncharacterized protein</fullName>
    </submittedName>
</protein>
<organism evidence="3 4">
    <name type="scientific">Riccia fluitans</name>
    <dbReference type="NCBI Taxonomy" id="41844"/>
    <lineage>
        <taxon>Eukaryota</taxon>
        <taxon>Viridiplantae</taxon>
        <taxon>Streptophyta</taxon>
        <taxon>Embryophyta</taxon>
        <taxon>Marchantiophyta</taxon>
        <taxon>Marchantiopsida</taxon>
        <taxon>Marchantiidae</taxon>
        <taxon>Marchantiales</taxon>
        <taxon>Ricciaceae</taxon>
        <taxon>Riccia</taxon>
    </lineage>
</organism>
<gene>
    <name evidence="3" type="ORF">R1flu_005750</name>
</gene>
<name>A0ABD1YU22_9MARC</name>
<accession>A0ABD1YU22</accession>
<keyword evidence="4" id="KW-1185">Reference proteome</keyword>
<reference evidence="3 4" key="1">
    <citation type="submission" date="2024-09" db="EMBL/GenBank/DDBJ databases">
        <title>Chromosome-scale assembly of Riccia fluitans.</title>
        <authorList>
            <person name="Paukszto L."/>
            <person name="Sawicki J."/>
            <person name="Karawczyk K."/>
            <person name="Piernik-Szablinska J."/>
            <person name="Szczecinska M."/>
            <person name="Mazdziarz M."/>
        </authorList>
    </citation>
    <scope>NUCLEOTIDE SEQUENCE [LARGE SCALE GENOMIC DNA]</scope>
    <source>
        <strain evidence="3">Rf_01</strain>
        <tissue evidence="3">Aerial parts of the thallus</tissue>
    </source>
</reference>
<feature type="coiled-coil region" evidence="1">
    <location>
        <begin position="233"/>
        <end position="292"/>
    </location>
</feature>
<keyword evidence="1" id="KW-0175">Coiled coil</keyword>
<evidence type="ECO:0000313" key="3">
    <source>
        <dbReference type="EMBL" id="KAL2634271.1"/>
    </source>
</evidence>